<reference evidence="2" key="1">
    <citation type="journal article" date="2013" name="Science">
        <title>The Amborella genome and the evolution of flowering plants.</title>
        <authorList>
            <consortium name="Amborella Genome Project"/>
        </authorList>
    </citation>
    <scope>NUCLEOTIDE SEQUENCE [LARGE SCALE GENOMIC DNA]</scope>
</reference>
<dbReference type="EMBL" id="KI392884">
    <property type="protein sequence ID" value="ERN10265.1"/>
    <property type="molecule type" value="Genomic_DNA"/>
</dbReference>
<accession>W1PSN2</accession>
<proteinExistence type="predicted"/>
<evidence type="ECO:0000313" key="1">
    <source>
        <dbReference type="EMBL" id="ERN10265.1"/>
    </source>
</evidence>
<dbReference type="AlphaFoldDB" id="W1PSN2"/>
<sequence length="63" mass="6894">MAYSIEMLACDTAGNNSTPVLDGPFKARRDACKIVEDMWKACEVGDIVLLTAARIFQDSIKAE</sequence>
<name>W1PSN2_AMBTC</name>
<dbReference type="HOGENOM" id="CLU_179560_0_0_1"/>
<gene>
    <name evidence="1" type="ORF">AMTR_s01182p00007940</name>
</gene>
<protein>
    <submittedName>
        <fullName evidence="1">Uncharacterized protein</fullName>
    </submittedName>
</protein>
<evidence type="ECO:0000313" key="2">
    <source>
        <dbReference type="Proteomes" id="UP000017836"/>
    </source>
</evidence>
<organism evidence="1 2">
    <name type="scientific">Amborella trichopoda</name>
    <dbReference type="NCBI Taxonomy" id="13333"/>
    <lineage>
        <taxon>Eukaryota</taxon>
        <taxon>Viridiplantae</taxon>
        <taxon>Streptophyta</taxon>
        <taxon>Embryophyta</taxon>
        <taxon>Tracheophyta</taxon>
        <taxon>Spermatophyta</taxon>
        <taxon>Magnoliopsida</taxon>
        <taxon>Amborellales</taxon>
        <taxon>Amborellaceae</taxon>
        <taxon>Amborella</taxon>
    </lineage>
</organism>
<dbReference type="Proteomes" id="UP000017836">
    <property type="component" value="Unassembled WGS sequence"/>
</dbReference>
<feature type="non-terminal residue" evidence="1">
    <location>
        <position position="63"/>
    </location>
</feature>
<keyword evidence="2" id="KW-1185">Reference proteome</keyword>
<dbReference type="Gramene" id="ERN10265">
    <property type="protein sequence ID" value="ERN10265"/>
    <property type="gene ID" value="AMTR_s01182p00007940"/>
</dbReference>